<gene>
    <name evidence="2" type="ORF">DGAL_LOCUS8392</name>
</gene>
<dbReference type="Gene3D" id="3.10.10.10">
    <property type="entry name" value="HIV Type 1 Reverse Transcriptase, subunit A, domain 1"/>
    <property type="match status" value="1"/>
</dbReference>
<dbReference type="SUPFAM" id="SSF56672">
    <property type="entry name" value="DNA/RNA polymerases"/>
    <property type="match status" value="1"/>
</dbReference>
<dbReference type="Gene3D" id="3.30.70.270">
    <property type="match status" value="1"/>
</dbReference>
<sequence length="562" mass="63443">MSIEPNEARGGNGRRRRAPSAVPSLDPRVNNFVDLIDVEHVGEISQDDEVSVPRRKTERRQRERQERHQQRDREDRLRREQEADRRSREERRNRDARPRSRSRSPHRARPSHMPVVPAPPATGNALPPSPPPTAGTSEGSQHPRKVLVSKEDSRNLADWLNKSVTPAELKGFADKYPIEFEKKEFSLAPPRLDDWMTRRLKESAAHKPAEAAEKTWLSVQLKVLDIAGPLVHLHQLTKQGRPLDMEEVSENVKVALELTAAASYDINRRRRRNILNHTDPRSDYLLEDPKSFSSKQTVSSLFGKRFLEAMLKEADQDEKLSRRGPPGPAPKTAAGPVTRSKAGRGGRGQFPFDNDRGGGRGRRYVTTKNDLIVSMPHPPPASFCGGRLRFFQTNWGRLSSDPWVLSTISNGLQIDFLSVPFQSFPPPMIRMAEEMEKVCDEEVVSFLEKKAIEETSDSDGFFSALFVIPKKAGGYRPIVNLKALNNFVAYSHFKMEGLEAVKQLLEPGDFLTKIDLKDAYLFIPGAKRNTKNFSGFVGGIKNFNLLASPSDCRPHRGYSLRL</sequence>
<proteinExistence type="predicted"/>
<dbReference type="GO" id="GO:0071897">
    <property type="term" value="P:DNA biosynthetic process"/>
    <property type="evidence" value="ECO:0007669"/>
    <property type="project" value="UniProtKB-ARBA"/>
</dbReference>
<name>A0A8J2RSA7_9CRUS</name>
<dbReference type="PANTHER" id="PTHR33050">
    <property type="entry name" value="REVERSE TRANSCRIPTASE DOMAIN-CONTAINING PROTEIN"/>
    <property type="match status" value="1"/>
</dbReference>
<feature type="region of interest" description="Disordered" evidence="1">
    <location>
        <begin position="315"/>
        <end position="361"/>
    </location>
</feature>
<accession>A0A8J2RSA7</accession>
<organism evidence="2 3">
    <name type="scientific">Daphnia galeata</name>
    <dbReference type="NCBI Taxonomy" id="27404"/>
    <lineage>
        <taxon>Eukaryota</taxon>
        <taxon>Metazoa</taxon>
        <taxon>Ecdysozoa</taxon>
        <taxon>Arthropoda</taxon>
        <taxon>Crustacea</taxon>
        <taxon>Branchiopoda</taxon>
        <taxon>Diplostraca</taxon>
        <taxon>Cladocera</taxon>
        <taxon>Anomopoda</taxon>
        <taxon>Daphniidae</taxon>
        <taxon>Daphnia</taxon>
    </lineage>
</organism>
<feature type="compositionally biased region" description="Basic residues" evidence="1">
    <location>
        <begin position="99"/>
        <end position="110"/>
    </location>
</feature>
<feature type="compositionally biased region" description="Basic and acidic residues" evidence="1">
    <location>
        <begin position="60"/>
        <end position="98"/>
    </location>
</feature>
<evidence type="ECO:0000313" key="2">
    <source>
        <dbReference type="EMBL" id="CAH0105372.1"/>
    </source>
</evidence>
<protein>
    <recommendedName>
        <fullName evidence="4">Reverse transcriptase domain-containing protein</fullName>
    </recommendedName>
</protein>
<reference evidence="2" key="1">
    <citation type="submission" date="2021-11" db="EMBL/GenBank/DDBJ databases">
        <authorList>
            <person name="Schell T."/>
        </authorList>
    </citation>
    <scope>NUCLEOTIDE SEQUENCE</scope>
    <source>
        <strain evidence="2">M5</strain>
    </source>
</reference>
<feature type="region of interest" description="Disordered" evidence="1">
    <location>
        <begin position="1"/>
        <end position="145"/>
    </location>
</feature>
<comment type="caution">
    <text evidence="2">The sequence shown here is derived from an EMBL/GenBank/DDBJ whole genome shotgun (WGS) entry which is preliminary data.</text>
</comment>
<keyword evidence="3" id="KW-1185">Reference proteome</keyword>
<evidence type="ECO:0000256" key="1">
    <source>
        <dbReference type="SAM" id="MobiDB-lite"/>
    </source>
</evidence>
<dbReference type="OrthoDB" id="6370150at2759"/>
<dbReference type="PANTHER" id="PTHR33050:SF7">
    <property type="entry name" value="RIBONUCLEASE H"/>
    <property type="match status" value="1"/>
</dbReference>
<dbReference type="InterPro" id="IPR043502">
    <property type="entry name" value="DNA/RNA_pol_sf"/>
</dbReference>
<dbReference type="EMBL" id="CAKKLH010000180">
    <property type="protein sequence ID" value="CAH0105372.1"/>
    <property type="molecule type" value="Genomic_DNA"/>
</dbReference>
<evidence type="ECO:0000313" key="3">
    <source>
        <dbReference type="Proteomes" id="UP000789390"/>
    </source>
</evidence>
<dbReference type="Proteomes" id="UP000789390">
    <property type="component" value="Unassembled WGS sequence"/>
</dbReference>
<dbReference type="AlphaFoldDB" id="A0A8J2RSA7"/>
<dbReference type="InterPro" id="IPR052055">
    <property type="entry name" value="Hepadnavirus_pol/RT"/>
</dbReference>
<evidence type="ECO:0008006" key="4">
    <source>
        <dbReference type="Google" id="ProtNLM"/>
    </source>
</evidence>
<dbReference type="InterPro" id="IPR043128">
    <property type="entry name" value="Rev_trsase/Diguanyl_cyclase"/>
</dbReference>